<evidence type="ECO:0000259" key="8">
    <source>
        <dbReference type="PROSITE" id="PS50110"/>
    </source>
</evidence>
<accession>A0A1Y5T814</accession>
<dbReference type="GO" id="GO:0000156">
    <property type="term" value="F:phosphorelay response regulator activity"/>
    <property type="evidence" value="ECO:0007669"/>
    <property type="project" value="InterPro"/>
</dbReference>
<dbReference type="EC" id="3.1.1.61" evidence="5"/>
<dbReference type="PROSITE" id="PS50110">
    <property type="entry name" value="RESPONSE_REGULATORY"/>
    <property type="match status" value="1"/>
</dbReference>
<dbReference type="Gene3D" id="3.40.50.180">
    <property type="entry name" value="Methylesterase CheB, C-terminal domain"/>
    <property type="match status" value="1"/>
</dbReference>
<dbReference type="InterPro" id="IPR011006">
    <property type="entry name" value="CheY-like_superfamily"/>
</dbReference>
<dbReference type="InterPro" id="IPR008248">
    <property type="entry name" value="CheB-like"/>
</dbReference>
<feature type="active site" evidence="5 6">
    <location>
        <position position="280"/>
    </location>
</feature>
<dbReference type="GO" id="GO:0008984">
    <property type="term" value="F:protein-glutamate methylesterase activity"/>
    <property type="evidence" value="ECO:0007669"/>
    <property type="project" value="UniProtKB-UniRule"/>
</dbReference>
<dbReference type="InterPro" id="IPR035909">
    <property type="entry name" value="CheB_C"/>
</dbReference>
<evidence type="ECO:0000256" key="3">
    <source>
        <dbReference type="ARBA" id="ARBA00022801"/>
    </source>
</evidence>
<keyword evidence="3 5" id="KW-0378">Hydrolase</keyword>
<keyword evidence="11" id="KW-1185">Reference proteome</keyword>
<dbReference type="EMBL" id="FWFS01000009">
    <property type="protein sequence ID" value="SLN57854.1"/>
    <property type="molecule type" value="Genomic_DNA"/>
</dbReference>
<proteinExistence type="inferred from homology"/>
<evidence type="ECO:0000256" key="5">
    <source>
        <dbReference type="HAMAP-Rule" id="MF_00099"/>
    </source>
</evidence>
<protein>
    <recommendedName>
        <fullName evidence="5">Protein-glutamate methylesterase/protein-glutamine glutaminase</fullName>
        <ecNumber evidence="5">3.1.1.61</ecNumber>
        <ecNumber evidence="5">3.5.1.44</ecNumber>
    </recommendedName>
</protein>
<dbReference type="Pfam" id="PF01339">
    <property type="entry name" value="CheB_methylest"/>
    <property type="match status" value="1"/>
</dbReference>
<feature type="domain" description="Response regulatory" evidence="8">
    <location>
        <begin position="5"/>
        <end position="122"/>
    </location>
</feature>
<dbReference type="EC" id="3.5.1.44" evidence="5"/>
<dbReference type="PANTHER" id="PTHR42872:SF6">
    <property type="entry name" value="PROTEIN-GLUTAMATE METHYLESTERASE_PROTEIN-GLUTAMINE GLUTAMINASE"/>
    <property type="match status" value="1"/>
</dbReference>
<dbReference type="CDD" id="cd17541">
    <property type="entry name" value="REC_CheB-like"/>
    <property type="match status" value="1"/>
</dbReference>
<comment type="PTM">
    <text evidence="5">Phosphorylated by CheA. Phosphorylation of the N-terminal regulatory domain activates the methylesterase activity.</text>
</comment>
<dbReference type="AlphaFoldDB" id="A0A1Y5T814"/>
<dbReference type="PANTHER" id="PTHR42872">
    <property type="entry name" value="PROTEIN-GLUTAMATE METHYLESTERASE/PROTEIN-GLUTAMINE GLUTAMINASE"/>
    <property type="match status" value="1"/>
</dbReference>
<evidence type="ECO:0000256" key="1">
    <source>
        <dbReference type="ARBA" id="ARBA00022490"/>
    </source>
</evidence>
<dbReference type="Proteomes" id="UP000193862">
    <property type="component" value="Unassembled WGS sequence"/>
</dbReference>
<comment type="catalytic activity">
    <reaction evidence="5">
        <text>L-glutaminyl-[protein] + H2O = L-glutamyl-[protein] + NH4(+)</text>
        <dbReference type="Rhea" id="RHEA:16441"/>
        <dbReference type="Rhea" id="RHEA-COMP:10207"/>
        <dbReference type="Rhea" id="RHEA-COMP:10208"/>
        <dbReference type="ChEBI" id="CHEBI:15377"/>
        <dbReference type="ChEBI" id="CHEBI:28938"/>
        <dbReference type="ChEBI" id="CHEBI:29973"/>
        <dbReference type="ChEBI" id="CHEBI:30011"/>
        <dbReference type="EC" id="3.5.1.44"/>
    </reaction>
</comment>
<dbReference type="SUPFAM" id="SSF52172">
    <property type="entry name" value="CheY-like"/>
    <property type="match status" value="1"/>
</dbReference>
<evidence type="ECO:0000256" key="4">
    <source>
        <dbReference type="ARBA" id="ARBA00048267"/>
    </source>
</evidence>
<evidence type="ECO:0000256" key="2">
    <source>
        <dbReference type="ARBA" id="ARBA00022500"/>
    </source>
</evidence>
<dbReference type="GO" id="GO:0005737">
    <property type="term" value="C:cytoplasm"/>
    <property type="evidence" value="ECO:0007669"/>
    <property type="project" value="UniProtKB-SubCell"/>
</dbReference>
<keyword evidence="2 5" id="KW-0145">Chemotaxis</keyword>
<comment type="subcellular location">
    <subcellularLocation>
        <location evidence="5">Cytoplasm</location>
    </subcellularLocation>
</comment>
<evidence type="ECO:0000259" key="9">
    <source>
        <dbReference type="PROSITE" id="PS50122"/>
    </source>
</evidence>
<feature type="modified residue" description="4-aspartylphosphate" evidence="5 7">
    <location>
        <position position="56"/>
    </location>
</feature>
<reference evidence="10 11" key="1">
    <citation type="submission" date="2017-03" db="EMBL/GenBank/DDBJ databases">
        <authorList>
            <person name="Afonso C.L."/>
            <person name="Miller P.J."/>
            <person name="Scott M.A."/>
            <person name="Spackman E."/>
            <person name="Goraichik I."/>
            <person name="Dimitrov K.M."/>
            <person name="Suarez D.L."/>
            <person name="Swayne D.E."/>
        </authorList>
    </citation>
    <scope>NUCLEOTIDE SEQUENCE [LARGE SCALE GENOMIC DNA]</scope>
    <source>
        <strain evidence="10 11">CECT 8620</strain>
    </source>
</reference>
<name>A0A1Y5T814_9RHOB</name>
<comment type="similarity">
    <text evidence="5">Belongs to the CheB family.</text>
</comment>
<dbReference type="Gene3D" id="3.40.50.2300">
    <property type="match status" value="1"/>
</dbReference>
<keyword evidence="5 7" id="KW-0597">Phosphoprotein</keyword>
<dbReference type="GO" id="GO:0006935">
    <property type="term" value="P:chemotaxis"/>
    <property type="evidence" value="ECO:0007669"/>
    <property type="project" value="UniProtKB-UniRule"/>
</dbReference>
<dbReference type="InterPro" id="IPR000673">
    <property type="entry name" value="Sig_transdc_resp-reg_Me-estase"/>
</dbReference>
<dbReference type="HAMAP" id="MF_00099">
    <property type="entry name" value="CheB_chemtxs"/>
    <property type="match status" value="1"/>
</dbReference>
<comment type="catalytic activity">
    <reaction evidence="4 5">
        <text>[protein]-L-glutamate 5-O-methyl ester + H2O = L-glutamyl-[protein] + methanol + H(+)</text>
        <dbReference type="Rhea" id="RHEA:23236"/>
        <dbReference type="Rhea" id="RHEA-COMP:10208"/>
        <dbReference type="Rhea" id="RHEA-COMP:10311"/>
        <dbReference type="ChEBI" id="CHEBI:15377"/>
        <dbReference type="ChEBI" id="CHEBI:15378"/>
        <dbReference type="ChEBI" id="CHEBI:17790"/>
        <dbReference type="ChEBI" id="CHEBI:29973"/>
        <dbReference type="ChEBI" id="CHEBI:82795"/>
        <dbReference type="EC" id="3.1.1.61"/>
    </reaction>
</comment>
<dbReference type="SMART" id="SM00448">
    <property type="entry name" value="REC"/>
    <property type="match status" value="1"/>
</dbReference>
<keyword evidence="1 5" id="KW-0963">Cytoplasm</keyword>
<evidence type="ECO:0000313" key="10">
    <source>
        <dbReference type="EMBL" id="SLN57854.1"/>
    </source>
</evidence>
<organism evidence="10 11">
    <name type="scientific">Aquimixticola soesokkakensis</name>
    <dbReference type="NCBI Taxonomy" id="1519096"/>
    <lineage>
        <taxon>Bacteria</taxon>
        <taxon>Pseudomonadati</taxon>
        <taxon>Pseudomonadota</taxon>
        <taxon>Alphaproteobacteria</taxon>
        <taxon>Rhodobacterales</taxon>
        <taxon>Paracoccaceae</taxon>
        <taxon>Aquimixticola</taxon>
    </lineage>
</organism>
<feature type="active site" evidence="5 6">
    <location>
        <position position="185"/>
    </location>
</feature>
<evidence type="ECO:0000256" key="6">
    <source>
        <dbReference type="PROSITE-ProRule" id="PRU00050"/>
    </source>
</evidence>
<dbReference type="PIRSF" id="PIRSF000876">
    <property type="entry name" value="RR_chemtxs_CheB"/>
    <property type="match status" value="1"/>
</dbReference>
<dbReference type="NCBIfam" id="NF001965">
    <property type="entry name" value="PRK00742.1"/>
    <property type="match status" value="1"/>
</dbReference>
<dbReference type="CDD" id="cd16432">
    <property type="entry name" value="CheB_Rec"/>
    <property type="match status" value="1"/>
</dbReference>
<sequence>MKKIRVLIVDDSATMRKLIRTAISADPRIDVVAEASDAREARDAVNLHAPDVMTLDIEMPNMSGLEFLERLMRHRPMPVVMISTLTRQGSAAAVEALALGAVECIEKPRYGNAQDTFEKLIEAICVAANARVKDAAVTPHVARVQSGQTYQKICLIGGSTGAVDAIERILSRFPADCPPTMITQHMPAPFLASFAARLDPIVKPHVTLAENGRPLRAGEVVLAPGGDFHLELGPEGTPVTRLLQSPPVSGHRPSVDVMFRSALSHAPRVVAAILTGMGRDGADGLTALRDAGAVTLGQSKDSCVVFGMPRVAGEMGGVSEWVDLEDMGDRILALAATAPRSAAHGG</sequence>
<feature type="active site" evidence="5 6">
    <location>
        <position position="159"/>
    </location>
</feature>
<feature type="domain" description="CheB-type methylesterase" evidence="9">
    <location>
        <begin position="147"/>
        <end position="338"/>
    </location>
</feature>
<dbReference type="InterPro" id="IPR001789">
    <property type="entry name" value="Sig_transdc_resp-reg_receiver"/>
</dbReference>
<evidence type="ECO:0000256" key="7">
    <source>
        <dbReference type="PROSITE-ProRule" id="PRU00169"/>
    </source>
</evidence>
<dbReference type="SUPFAM" id="SSF52738">
    <property type="entry name" value="Methylesterase CheB, C-terminal domain"/>
    <property type="match status" value="1"/>
</dbReference>
<dbReference type="PROSITE" id="PS50122">
    <property type="entry name" value="CHEB"/>
    <property type="match status" value="1"/>
</dbReference>
<gene>
    <name evidence="5 10" type="primary">cheB</name>
    <name evidence="10" type="ORF">AQS8620_02581</name>
</gene>
<dbReference type="Pfam" id="PF00072">
    <property type="entry name" value="Response_reg"/>
    <property type="match status" value="1"/>
</dbReference>
<evidence type="ECO:0000313" key="11">
    <source>
        <dbReference type="Proteomes" id="UP000193862"/>
    </source>
</evidence>
<dbReference type="GO" id="GO:0050568">
    <property type="term" value="F:protein-glutamine glutaminase activity"/>
    <property type="evidence" value="ECO:0007669"/>
    <property type="project" value="UniProtKB-UniRule"/>
</dbReference>
<comment type="function">
    <text evidence="5">Involved in chemotaxis. Part of a chemotaxis signal transduction system that modulates chemotaxis in response to various stimuli. Catalyzes the demethylation of specific methylglutamate residues introduced into the chemoreceptors (methyl-accepting chemotaxis proteins or MCP) by CheR. Also mediates the irreversible deamidation of specific glutamine residues to glutamic acid.</text>
</comment>
<comment type="domain">
    <text evidence="5">Contains a C-terminal catalytic domain, and an N-terminal region which modulates catalytic activity.</text>
</comment>